<dbReference type="AlphaFoldDB" id="A0A084QTB6"/>
<gene>
    <name evidence="1" type="ORF">S40285_10817</name>
</gene>
<reference evidence="1 2" key="1">
    <citation type="journal article" date="2014" name="BMC Genomics">
        <title>Comparative genome sequencing reveals chemotype-specific gene clusters in the toxigenic black mold Stachybotrys.</title>
        <authorList>
            <person name="Semeiks J."/>
            <person name="Borek D."/>
            <person name="Otwinowski Z."/>
            <person name="Grishin N.V."/>
        </authorList>
    </citation>
    <scope>NUCLEOTIDE SEQUENCE [LARGE SCALE GENOMIC DNA]</scope>
    <source>
        <strain evidence="1 2">IBT 40285</strain>
    </source>
</reference>
<evidence type="ECO:0000313" key="1">
    <source>
        <dbReference type="EMBL" id="KFA67201.1"/>
    </source>
</evidence>
<dbReference type="HOGENOM" id="CLU_1571665_0_0_1"/>
<protein>
    <submittedName>
        <fullName evidence="1">Uncharacterized protein</fullName>
    </submittedName>
</protein>
<dbReference type="InParanoid" id="A0A084QTB6"/>
<accession>A0A084QTB6</accession>
<name>A0A084QTB6_STAC4</name>
<dbReference type="Proteomes" id="UP000028524">
    <property type="component" value="Unassembled WGS sequence"/>
</dbReference>
<evidence type="ECO:0000313" key="2">
    <source>
        <dbReference type="Proteomes" id="UP000028524"/>
    </source>
</evidence>
<proteinExistence type="predicted"/>
<keyword evidence="2" id="KW-1185">Reference proteome</keyword>
<sequence>MSRLSRIDGRIRVPTGNEDKDTQTLRERLFDYNKKEFFDEHSYSYRGNHSGPENCTKPDQVVGKDGFVSFPTAEVDRVRYYVEKRLLGGTPLSKDGKNQFKDDVVSMVESLIMTDSNGWQADEFVRTYGDLKVYGMIVWDVINAQDPSGNNPSSQRLMILNYVGTGYPLK</sequence>
<organism evidence="1 2">
    <name type="scientific">Stachybotrys chlorohalonatus (strain IBT 40285)</name>
    <dbReference type="NCBI Taxonomy" id="1283841"/>
    <lineage>
        <taxon>Eukaryota</taxon>
        <taxon>Fungi</taxon>
        <taxon>Dikarya</taxon>
        <taxon>Ascomycota</taxon>
        <taxon>Pezizomycotina</taxon>
        <taxon>Sordariomycetes</taxon>
        <taxon>Hypocreomycetidae</taxon>
        <taxon>Hypocreales</taxon>
        <taxon>Stachybotryaceae</taxon>
        <taxon>Stachybotrys</taxon>
    </lineage>
</organism>
<dbReference type="EMBL" id="KL660234">
    <property type="protein sequence ID" value="KFA67201.1"/>
    <property type="molecule type" value="Genomic_DNA"/>
</dbReference>
<dbReference type="OrthoDB" id="5121375at2759"/>